<evidence type="ECO:0000313" key="2">
    <source>
        <dbReference type="Proteomes" id="UP001139971"/>
    </source>
</evidence>
<dbReference type="RefSeq" id="WP_263541844.1">
    <property type="nucleotide sequence ID" value="NZ_JAOVZO020000018.1"/>
</dbReference>
<keyword evidence="2" id="KW-1185">Reference proteome</keyword>
<gene>
    <name evidence="1" type="ORF">OD750_016795</name>
</gene>
<dbReference type="PROSITE" id="PS51257">
    <property type="entry name" value="PROKAR_LIPOPROTEIN"/>
    <property type="match status" value="1"/>
</dbReference>
<protein>
    <submittedName>
        <fullName evidence="1">Uncharacterized protein</fullName>
    </submittedName>
</protein>
<name>A0A9X3YP00_9GAMM</name>
<reference evidence="1" key="1">
    <citation type="submission" date="2023-02" db="EMBL/GenBank/DDBJ databases">
        <title>Tahibacter soli sp. nov. isolated from soil.</title>
        <authorList>
            <person name="Baek J.H."/>
            <person name="Lee J.K."/>
            <person name="Choi D.G."/>
            <person name="Jeon C.O."/>
        </authorList>
    </citation>
    <scope>NUCLEOTIDE SEQUENCE</scope>
    <source>
        <strain evidence="1">BL</strain>
    </source>
</reference>
<evidence type="ECO:0000313" key="1">
    <source>
        <dbReference type="EMBL" id="MDC8014206.1"/>
    </source>
</evidence>
<dbReference type="Proteomes" id="UP001139971">
    <property type="component" value="Unassembled WGS sequence"/>
</dbReference>
<comment type="caution">
    <text evidence="1">The sequence shown here is derived from an EMBL/GenBank/DDBJ whole genome shotgun (WGS) entry which is preliminary data.</text>
</comment>
<sequence length="309" mass="32884">MSKLARVALVAAMAVAFSGCGNKEEGKTTTAPAAAPVAAKPATPDAAILASVQNLKAGNIDALIQNALPPEEYAKVKAKWAEDINKDPITDEDRAKFAENIGKLTASDAEAKLWAELEPKLKEMDAQMAQQMPMMVAMGKGMIQSSIQQNQELNDAQKQQATQAVDAFGNWVQSAKFTDPALAKQAIGVVVKTARDINLKTLDEARALSYEQAMGKIGVGLNGVKQVLAIYGFSIDQTLDSVKAETLSSDANTAKVKISYTLFNTPLTAESDLIKVGDRWYGKEMMENLKKKDAEATAPAAPQAPAANG</sequence>
<proteinExistence type="predicted"/>
<accession>A0A9X3YP00</accession>
<organism evidence="1 2">
    <name type="scientific">Tahibacter soli</name>
    <dbReference type="NCBI Taxonomy" id="2983605"/>
    <lineage>
        <taxon>Bacteria</taxon>
        <taxon>Pseudomonadati</taxon>
        <taxon>Pseudomonadota</taxon>
        <taxon>Gammaproteobacteria</taxon>
        <taxon>Lysobacterales</taxon>
        <taxon>Rhodanobacteraceae</taxon>
        <taxon>Tahibacter</taxon>
    </lineage>
</organism>
<dbReference type="EMBL" id="JAOVZO020000018">
    <property type="protein sequence ID" value="MDC8014206.1"/>
    <property type="molecule type" value="Genomic_DNA"/>
</dbReference>
<dbReference type="AlphaFoldDB" id="A0A9X3YP00"/>